<dbReference type="NCBIfam" id="TIGR01726">
    <property type="entry name" value="HEQRo_perm_3TM"/>
    <property type="match status" value="1"/>
</dbReference>
<feature type="transmembrane region" description="Helical" evidence="9">
    <location>
        <begin position="360"/>
        <end position="385"/>
    </location>
</feature>
<dbReference type="CDD" id="cd06261">
    <property type="entry name" value="TM_PBP2"/>
    <property type="match status" value="2"/>
</dbReference>
<dbReference type="Pfam" id="PF00528">
    <property type="entry name" value="BPD_transp_1"/>
    <property type="match status" value="1"/>
</dbReference>
<organism evidence="11 12">
    <name type="scientific">Dichotomicrobium thermohalophilum</name>
    <dbReference type="NCBI Taxonomy" id="933063"/>
    <lineage>
        <taxon>Bacteria</taxon>
        <taxon>Pseudomonadati</taxon>
        <taxon>Pseudomonadota</taxon>
        <taxon>Alphaproteobacteria</taxon>
        <taxon>Hyphomicrobiales</taxon>
        <taxon>Hyphomicrobiaceae</taxon>
        <taxon>Dichotomicrobium</taxon>
    </lineage>
</organism>
<reference evidence="11 12" key="1">
    <citation type="submission" date="2018-08" db="EMBL/GenBank/DDBJ databases">
        <title>Genomic Encyclopedia of Archaeal and Bacterial Type Strains, Phase II (KMG-II): from individual species to whole genera.</title>
        <authorList>
            <person name="Goeker M."/>
        </authorList>
    </citation>
    <scope>NUCLEOTIDE SEQUENCE [LARGE SCALE GENOMIC DNA]</scope>
    <source>
        <strain evidence="11 12">DSM 5002</strain>
    </source>
</reference>
<dbReference type="InterPro" id="IPR043429">
    <property type="entry name" value="ArtM/GltK/GlnP/TcyL/YhdX-like"/>
</dbReference>
<keyword evidence="12" id="KW-1185">Reference proteome</keyword>
<feature type="transmembrane region" description="Helical" evidence="9">
    <location>
        <begin position="14"/>
        <end position="36"/>
    </location>
</feature>
<dbReference type="Gene3D" id="1.10.3720.10">
    <property type="entry name" value="MetI-like"/>
    <property type="match status" value="1"/>
</dbReference>
<evidence type="ECO:0000256" key="7">
    <source>
        <dbReference type="ARBA" id="ARBA00022989"/>
    </source>
</evidence>
<dbReference type="PANTHER" id="PTHR30614">
    <property type="entry name" value="MEMBRANE COMPONENT OF AMINO ACID ABC TRANSPORTER"/>
    <property type="match status" value="1"/>
</dbReference>
<keyword evidence="8 9" id="KW-0472">Membrane</keyword>
<evidence type="ECO:0000256" key="3">
    <source>
        <dbReference type="ARBA" id="ARBA00022448"/>
    </source>
</evidence>
<evidence type="ECO:0000256" key="8">
    <source>
        <dbReference type="ARBA" id="ARBA00023136"/>
    </source>
</evidence>
<dbReference type="InterPro" id="IPR035906">
    <property type="entry name" value="MetI-like_sf"/>
</dbReference>
<evidence type="ECO:0000256" key="1">
    <source>
        <dbReference type="ARBA" id="ARBA00004429"/>
    </source>
</evidence>
<name>A0A397Q377_9HYPH</name>
<feature type="transmembrane region" description="Helical" evidence="9">
    <location>
        <begin position="78"/>
        <end position="107"/>
    </location>
</feature>
<comment type="caution">
    <text evidence="11">The sequence shown here is derived from an EMBL/GenBank/DDBJ whole genome shotgun (WGS) entry which is preliminary data.</text>
</comment>
<dbReference type="Proteomes" id="UP000266273">
    <property type="component" value="Unassembled WGS sequence"/>
</dbReference>
<protein>
    <submittedName>
        <fullName evidence="11">Amino acid ABC transporter membrane protein 1 (PAAT family)</fullName>
    </submittedName>
</protein>
<comment type="similarity">
    <text evidence="2">Belongs to the binding-protein-dependent transport system permease family. HisMQ subfamily.</text>
</comment>
<dbReference type="EMBL" id="QXDF01000001">
    <property type="protein sequence ID" value="RIA55816.1"/>
    <property type="molecule type" value="Genomic_DNA"/>
</dbReference>
<sequence length="394" mass="43776">MSRNNRIPFYRNPVYRGIAVQITVLALVLWALYTIFTNTVANLNERGIQTGFGFLTETAPFAVGFSPFIDYKLGETPYWVVFLIGIQNTIIVSVLGILAATILGFIVGVARLSPNFLLSRFASVYVEIFRNTPLLLQIMFWNFAVFLPLFPGPRESITVGEEIFLNNRGLYLPKPILTESVGAWALLAAVVMGIFAIFAFNRWAKAKQYHTGYRPPGRLYGLLTLVVLVFLVFLIFPAPLSFEIPELGRFNLTGGIQVPLPLFSLWFALTTYTAAFIAENVRGGINSVSKGQTEAAASLGLKRPTMLRLVIIPQAMRVIIPPTISQYLNLTKNSSLAVAVAYEELVNLWAGIALNQTGQALVIIAMTILVYETLSLLTSGILNWYNRRVQVVER</sequence>
<dbReference type="GO" id="GO:0043190">
    <property type="term" value="C:ATP-binding cassette (ABC) transporter complex"/>
    <property type="evidence" value="ECO:0007669"/>
    <property type="project" value="InterPro"/>
</dbReference>
<dbReference type="InterPro" id="IPR010065">
    <property type="entry name" value="AA_ABC_transptr_permease_3TM"/>
</dbReference>
<dbReference type="GO" id="GO:0022857">
    <property type="term" value="F:transmembrane transporter activity"/>
    <property type="evidence" value="ECO:0007669"/>
    <property type="project" value="InterPro"/>
</dbReference>
<dbReference type="PANTHER" id="PTHR30614:SF37">
    <property type="entry name" value="AMINO-ACID ABC TRANSPORTER PERMEASE PROTEIN YHDX-RELATED"/>
    <property type="match status" value="1"/>
</dbReference>
<keyword evidence="3 9" id="KW-0813">Transport</keyword>
<evidence type="ECO:0000256" key="2">
    <source>
        <dbReference type="ARBA" id="ARBA00010072"/>
    </source>
</evidence>
<evidence type="ECO:0000256" key="9">
    <source>
        <dbReference type="RuleBase" id="RU363032"/>
    </source>
</evidence>
<accession>A0A397Q377</accession>
<dbReference type="GO" id="GO:0006865">
    <property type="term" value="P:amino acid transport"/>
    <property type="evidence" value="ECO:0007669"/>
    <property type="project" value="UniProtKB-KW"/>
</dbReference>
<dbReference type="PROSITE" id="PS50928">
    <property type="entry name" value="ABC_TM1"/>
    <property type="match status" value="1"/>
</dbReference>
<evidence type="ECO:0000259" key="10">
    <source>
        <dbReference type="PROSITE" id="PS50928"/>
    </source>
</evidence>
<evidence type="ECO:0000256" key="4">
    <source>
        <dbReference type="ARBA" id="ARBA00022475"/>
    </source>
</evidence>
<gene>
    <name evidence="11" type="ORF">BXY53_0899</name>
</gene>
<feature type="transmembrane region" description="Helical" evidence="9">
    <location>
        <begin position="220"/>
        <end position="240"/>
    </location>
</feature>
<evidence type="ECO:0000313" key="11">
    <source>
        <dbReference type="EMBL" id="RIA55816.1"/>
    </source>
</evidence>
<keyword evidence="4" id="KW-1003">Cell membrane</keyword>
<keyword evidence="5 9" id="KW-0812">Transmembrane</keyword>
<dbReference type="InterPro" id="IPR000515">
    <property type="entry name" value="MetI-like"/>
</dbReference>
<comment type="subcellular location">
    <subcellularLocation>
        <location evidence="1">Cell inner membrane</location>
        <topology evidence="1">Multi-pass membrane protein</topology>
    </subcellularLocation>
    <subcellularLocation>
        <location evidence="9">Cell membrane</location>
        <topology evidence="9">Multi-pass membrane protein</topology>
    </subcellularLocation>
</comment>
<evidence type="ECO:0000256" key="6">
    <source>
        <dbReference type="ARBA" id="ARBA00022970"/>
    </source>
</evidence>
<feature type="transmembrane region" description="Helical" evidence="9">
    <location>
        <begin position="260"/>
        <end position="278"/>
    </location>
</feature>
<feature type="transmembrane region" description="Helical" evidence="9">
    <location>
        <begin position="181"/>
        <end position="200"/>
    </location>
</feature>
<evidence type="ECO:0000256" key="5">
    <source>
        <dbReference type="ARBA" id="ARBA00022692"/>
    </source>
</evidence>
<proteinExistence type="inferred from homology"/>
<dbReference type="SUPFAM" id="SSF161098">
    <property type="entry name" value="MetI-like"/>
    <property type="match status" value="1"/>
</dbReference>
<feature type="domain" description="ABC transmembrane type-1" evidence="10">
    <location>
        <begin position="86"/>
        <end position="378"/>
    </location>
</feature>
<evidence type="ECO:0000313" key="12">
    <source>
        <dbReference type="Proteomes" id="UP000266273"/>
    </source>
</evidence>
<keyword evidence="7 9" id="KW-1133">Transmembrane helix</keyword>
<keyword evidence="6" id="KW-0029">Amino-acid transport</keyword>
<dbReference type="RefSeq" id="WP_245410351.1">
    <property type="nucleotide sequence ID" value="NZ_QXDF01000001.1"/>
</dbReference>
<dbReference type="AlphaFoldDB" id="A0A397Q377"/>